<keyword evidence="8" id="KW-0626">Porin</keyword>
<dbReference type="GO" id="GO:0015288">
    <property type="term" value="F:porin activity"/>
    <property type="evidence" value="ECO:0007669"/>
    <property type="project" value="UniProtKB-KW"/>
</dbReference>
<proteinExistence type="predicted"/>
<dbReference type="InterPro" id="IPR050298">
    <property type="entry name" value="Gram-neg_bact_OMP"/>
</dbReference>
<evidence type="ECO:0000313" key="13">
    <source>
        <dbReference type="Proteomes" id="UP000256780"/>
    </source>
</evidence>
<evidence type="ECO:0000256" key="4">
    <source>
        <dbReference type="ARBA" id="ARBA00022452"/>
    </source>
</evidence>
<name>A0A975WW70_9BURK</name>
<dbReference type="InterPro" id="IPR033900">
    <property type="entry name" value="Gram_neg_porin_domain"/>
</dbReference>
<keyword evidence="5" id="KW-0812">Transmembrane</keyword>
<evidence type="ECO:0000256" key="1">
    <source>
        <dbReference type="ARBA" id="ARBA00004571"/>
    </source>
</evidence>
<gene>
    <name evidence="12" type="ORF">CBM2587_A160303</name>
</gene>
<dbReference type="GO" id="GO:0046930">
    <property type="term" value="C:pore complex"/>
    <property type="evidence" value="ECO:0007669"/>
    <property type="project" value="UniProtKB-KW"/>
</dbReference>
<evidence type="ECO:0000256" key="9">
    <source>
        <dbReference type="ARBA" id="ARBA00023136"/>
    </source>
</evidence>
<evidence type="ECO:0000256" key="6">
    <source>
        <dbReference type="ARBA" id="ARBA00022729"/>
    </source>
</evidence>
<dbReference type="GO" id="GO:0006811">
    <property type="term" value="P:monoatomic ion transport"/>
    <property type="evidence" value="ECO:0007669"/>
    <property type="project" value="UniProtKB-KW"/>
</dbReference>
<evidence type="ECO:0000256" key="7">
    <source>
        <dbReference type="ARBA" id="ARBA00023065"/>
    </source>
</evidence>
<evidence type="ECO:0000256" key="5">
    <source>
        <dbReference type="ARBA" id="ARBA00022692"/>
    </source>
</evidence>
<evidence type="ECO:0000256" key="8">
    <source>
        <dbReference type="ARBA" id="ARBA00023114"/>
    </source>
</evidence>
<dbReference type="SUPFAM" id="SSF56935">
    <property type="entry name" value="Porins"/>
    <property type="match status" value="1"/>
</dbReference>
<evidence type="ECO:0000256" key="10">
    <source>
        <dbReference type="ARBA" id="ARBA00023237"/>
    </source>
</evidence>
<dbReference type="PANTHER" id="PTHR34501:SF9">
    <property type="entry name" value="MAJOR OUTER MEMBRANE PROTEIN P.IA"/>
    <property type="match status" value="1"/>
</dbReference>
<evidence type="ECO:0000256" key="2">
    <source>
        <dbReference type="ARBA" id="ARBA00011233"/>
    </source>
</evidence>
<organism evidence="12 13">
    <name type="scientific">Cupriavidus taiwanensis</name>
    <dbReference type="NCBI Taxonomy" id="164546"/>
    <lineage>
        <taxon>Bacteria</taxon>
        <taxon>Pseudomonadati</taxon>
        <taxon>Pseudomonadota</taxon>
        <taxon>Betaproteobacteria</taxon>
        <taxon>Burkholderiales</taxon>
        <taxon>Burkholderiaceae</taxon>
        <taxon>Cupriavidus</taxon>
    </lineage>
</organism>
<evidence type="ECO:0000313" key="12">
    <source>
        <dbReference type="EMBL" id="SOY46426.1"/>
    </source>
</evidence>
<reference evidence="12 13" key="1">
    <citation type="submission" date="2018-01" db="EMBL/GenBank/DDBJ databases">
        <authorList>
            <person name="Clerissi C."/>
        </authorList>
    </citation>
    <scope>NUCLEOTIDE SEQUENCE [LARGE SCALE GENOMIC DNA]</scope>
    <source>
        <strain evidence="12">Cupriavidus sp. LMG 19464</strain>
    </source>
</reference>
<dbReference type="CDD" id="cd00342">
    <property type="entry name" value="gram_neg_porins"/>
    <property type="match status" value="1"/>
</dbReference>
<dbReference type="AlphaFoldDB" id="A0A975WW70"/>
<feature type="domain" description="Porin" evidence="11">
    <location>
        <begin position="41"/>
        <end position="358"/>
    </location>
</feature>
<comment type="subcellular location">
    <subcellularLocation>
        <location evidence="1">Cell outer membrane</location>
        <topology evidence="1">Multi-pass membrane protein</topology>
    </subcellularLocation>
</comment>
<protein>
    <submittedName>
        <fullName evidence="12">Outer membrane porin protein</fullName>
    </submittedName>
</protein>
<accession>A0A975WW70</accession>
<dbReference type="EMBL" id="OFSQ01000008">
    <property type="protein sequence ID" value="SOY46426.1"/>
    <property type="molecule type" value="Genomic_DNA"/>
</dbReference>
<sequence>MAAKSLRSESELKVRVTYHPAADDYHNKHKEGDGMKRTAMALAAMGLAAAGSASAQSNVTLYGLVDAGIEYVSHAGPDGSAVKLTSGGKNTSRWGIRGSEDLGGGLKAVFNLESGIAIDTGRLDTDNTLFDRRASVGLASKYGQVVLGRTFTTTYDFMLPFDPMGYAPAYSWATSSTATGGRKDGLFSRASNAIRYDGSFGGLKLGATMALGEVAGDFKSSSRYALGAGYNAGKFAAAATWDRQNGAGTSTTPADSTDYIQGIHAGASYDFGELKLFAGYRNYKRAFTTGAASDRSDMYWGGASYAFTPAFTLYGAVYKQNIKGGNDADPILFSLRGQYALSKRTLAYLSVGYARARNGQDVSVSRDLVGFANNQTGVMAGLQHRF</sequence>
<evidence type="ECO:0000256" key="3">
    <source>
        <dbReference type="ARBA" id="ARBA00022448"/>
    </source>
</evidence>
<dbReference type="Pfam" id="PF13609">
    <property type="entry name" value="Porin_4"/>
    <property type="match status" value="1"/>
</dbReference>
<dbReference type="Gene3D" id="2.40.160.10">
    <property type="entry name" value="Porin"/>
    <property type="match status" value="1"/>
</dbReference>
<dbReference type="PANTHER" id="PTHR34501">
    <property type="entry name" value="PROTEIN YDDL-RELATED"/>
    <property type="match status" value="1"/>
</dbReference>
<keyword evidence="3" id="KW-0813">Transport</keyword>
<keyword evidence="7" id="KW-0406">Ion transport</keyword>
<evidence type="ECO:0000259" key="11">
    <source>
        <dbReference type="Pfam" id="PF13609"/>
    </source>
</evidence>
<keyword evidence="10" id="KW-0998">Cell outer membrane</keyword>
<keyword evidence="9" id="KW-0472">Membrane</keyword>
<keyword evidence="6" id="KW-0732">Signal</keyword>
<comment type="subunit">
    <text evidence="2">Homotrimer.</text>
</comment>
<keyword evidence="4" id="KW-1134">Transmembrane beta strand</keyword>
<dbReference type="InterPro" id="IPR023614">
    <property type="entry name" value="Porin_dom_sf"/>
</dbReference>
<dbReference type="GO" id="GO:0009279">
    <property type="term" value="C:cell outer membrane"/>
    <property type="evidence" value="ECO:0007669"/>
    <property type="project" value="UniProtKB-SubCell"/>
</dbReference>
<comment type="caution">
    <text evidence="12">The sequence shown here is derived from an EMBL/GenBank/DDBJ whole genome shotgun (WGS) entry which is preliminary data.</text>
</comment>
<dbReference type="Proteomes" id="UP000256780">
    <property type="component" value="Chromosome CBM2587_a"/>
</dbReference>